<name>A0A4Y7R639_9FIRM</name>
<dbReference type="AlphaFoldDB" id="A0A4Y7R639"/>
<comment type="caution">
    <text evidence="3">The sequence shown here is derived from an EMBL/GenBank/DDBJ whole genome shotgun (WGS) entry which is preliminary data.</text>
</comment>
<evidence type="ECO:0000259" key="2">
    <source>
        <dbReference type="Pfam" id="PF01361"/>
    </source>
</evidence>
<sequence length="63" mass="6930">MPVITVEAGKMDRNKKALLVKELTQKASEILSIPEQAFVTLIKENDMDNIGTGGRLLSDKMAK</sequence>
<protein>
    <submittedName>
        <fullName evidence="3">Tautomerase enzyme</fullName>
    </submittedName>
</protein>
<keyword evidence="1" id="KW-0413">Isomerase</keyword>
<dbReference type="InterPro" id="IPR014347">
    <property type="entry name" value="Tautomerase/MIF_sf"/>
</dbReference>
<organism evidence="3 4">
    <name type="scientific">Pelotomaculum schinkii</name>
    <dbReference type="NCBI Taxonomy" id="78350"/>
    <lineage>
        <taxon>Bacteria</taxon>
        <taxon>Bacillati</taxon>
        <taxon>Bacillota</taxon>
        <taxon>Clostridia</taxon>
        <taxon>Eubacteriales</taxon>
        <taxon>Desulfotomaculaceae</taxon>
        <taxon>Pelotomaculum</taxon>
    </lineage>
</organism>
<evidence type="ECO:0000256" key="1">
    <source>
        <dbReference type="ARBA" id="ARBA00023235"/>
    </source>
</evidence>
<evidence type="ECO:0000313" key="3">
    <source>
        <dbReference type="EMBL" id="TEB04213.1"/>
    </source>
</evidence>
<dbReference type="Pfam" id="PF01361">
    <property type="entry name" value="Tautomerase"/>
    <property type="match status" value="1"/>
</dbReference>
<dbReference type="Gene3D" id="3.30.429.10">
    <property type="entry name" value="Macrophage Migration Inhibitory Factor"/>
    <property type="match status" value="1"/>
</dbReference>
<keyword evidence="4" id="KW-1185">Reference proteome</keyword>
<accession>A0A4Y7R639</accession>
<proteinExistence type="predicted"/>
<dbReference type="GO" id="GO:0016853">
    <property type="term" value="F:isomerase activity"/>
    <property type="evidence" value="ECO:0007669"/>
    <property type="project" value="UniProtKB-KW"/>
</dbReference>
<dbReference type="NCBIfam" id="NF041920">
    <property type="entry name" value="DmpI"/>
    <property type="match status" value="1"/>
</dbReference>
<evidence type="ECO:0000313" key="4">
    <source>
        <dbReference type="Proteomes" id="UP000298324"/>
    </source>
</evidence>
<gene>
    <name evidence="3" type="ORF">Psch_03938</name>
</gene>
<dbReference type="InterPro" id="IPR004370">
    <property type="entry name" value="4-OT-like_dom"/>
</dbReference>
<dbReference type="RefSeq" id="WP_134216735.1">
    <property type="nucleotide sequence ID" value="NZ_QFGA01000004.1"/>
</dbReference>
<feature type="domain" description="4-oxalocrotonate tautomerase-like" evidence="2">
    <location>
        <begin position="2"/>
        <end position="59"/>
    </location>
</feature>
<dbReference type="EMBL" id="QFGA01000004">
    <property type="protein sequence ID" value="TEB04213.1"/>
    <property type="molecule type" value="Genomic_DNA"/>
</dbReference>
<dbReference type="Proteomes" id="UP000298324">
    <property type="component" value="Unassembled WGS sequence"/>
</dbReference>
<reference evidence="3 4" key="1">
    <citation type="journal article" date="2018" name="Environ. Microbiol.">
        <title>Novel energy conservation strategies and behaviour of Pelotomaculum schinkii driving syntrophic propionate catabolism.</title>
        <authorList>
            <person name="Hidalgo-Ahumada C.A.P."/>
            <person name="Nobu M.K."/>
            <person name="Narihiro T."/>
            <person name="Tamaki H."/>
            <person name="Liu W.T."/>
            <person name="Kamagata Y."/>
            <person name="Stams A.J.M."/>
            <person name="Imachi H."/>
            <person name="Sousa D.Z."/>
        </authorList>
    </citation>
    <scope>NUCLEOTIDE SEQUENCE [LARGE SCALE GENOMIC DNA]</scope>
    <source>
        <strain evidence="3 4">HH</strain>
    </source>
</reference>
<dbReference type="SUPFAM" id="SSF55331">
    <property type="entry name" value="Tautomerase/MIF"/>
    <property type="match status" value="1"/>
</dbReference>